<organism evidence="2 3">
    <name type="scientific">Zhongshania aquimaris</name>
    <dbReference type="NCBI Taxonomy" id="2857107"/>
    <lineage>
        <taxon>Bacteria</taxon>
        <taxon>Pseudomonadati</taxon>
        <taxon>Pseudomonadota</taxon>
        <taxon>Gammaproteobacteria</taxon>
        <taxon>Cellvibrionales</taxon>
        <taxon>Spongiibacteraceae</taxon>
        <taxon>Zhongshania</taxon>
    </lineage>
</organism>
<gene>
    <name evidence="2" type="ORF">KXJ70_17240</name>
</gene>
<proteinExistence type="predicted"/>
<name>A0ABS6VW17_9GAMM</name>
<dbReference type="CDD" id="cd02933">
    <property type="entry name" value="OYE_like_FMN"/>
    <property type="match status" value="1"/>
</dbReference>
<dbReference type="PANTHER" id="PTHR22893">
    <property type="entry name" value="NADH OXIDOREDUCTASE-RELATED"/>
    <property type="match status" value="1"/>
</dbReference>
<sequence>MSVSENTILLSPLTLGRIELANRVVMAPMTRSRAKVDGDMPNDLMTEYYRQRAGAGLIITEGTHPSVEGKGYCRTPGMYNDAQQAAWAEVCAAVHSEGGKIVLQLMHCGRVANPVNKTAADGSVARTLAPSAITAKGQIYTEQGMLDFAVPEAMSLADIERTIEDYVAATRRAYAAGFDGVELHCTSGYLPAQFLSTGTNQRTDQYGGSLQNRLRFVLELVAAMAAVDGADRVGMRICPGNPFNDLADDNNQETFAALLKALDPMNMAYLHVIRMPKIQDNVTLAKTNFSGPLILNDSYNQAEAEAALSDPQLAAISFGRAFIANPDLVRRFQDGLPLANIDPSSLYTPGAKGYCDYPVWSESN</sequence>
<dbReference type="InterPro" id="IPR001155">
    <property type="entry name" value="OxRdtase_FMN_N"/>
</dbReference>
<dbReference type="Proteomes" id="UP001166291">
    <property type="component" value="Unassembled WGS sequence"/>
</dbReference>
<dbReference type="InterPro" id="IPR045247">
    <property type="entry name" value="Oye-like"/>
</dbReference>
<comment type="caution">
    <text evidence="2">The sequence shown here is derived from an EMBL/GenBank/DDBJ whole genome shotgun (WGS) entry which is preliminary data.</text>
</comment>
<dbReference type="RefSeq" id="WP_219044792.1">
    <property type="nucleotide sequence ID" value="NZ_JAHWDQ010000006.1"/>
</dbReference>
<keyword evidence="3" id="KW-1185">Reference proteome</keyword>
<evidence type="ECO:0000259" key="1">
    <source>
        <dbReference type="Pfam" id="PF00724"/>
    </source>
</evidence>
<protein>
    <submittedName>
        <fullName evidence="2">Alkene reductase</fullName>
    </submittedName>
</protein>
<accession>A0ABS6VW17</accession>
<evidence type="ECO:0000313" key="3">
    <source>
        <dbReference type="Proteomes" id="UP001166291"/>
    </source>
</evidence>
<reference evidence="2" key="1">
    <citation type="submission" date="2021-07" db="EMBL/GenBank/DDBJ databases">
        <title>Zhongshania sp. CAU 1632 isolated from seawater.</title>
        <authorList>
            <person name="Kim W."/>
        </authorList>
    </citation>
    <scope>NUCLEOTIDE SEQUENCE</scope>
    <source>
        <strain evidence="2">CAU 1632</strain>
    </source>
</reference>
<feature type="domain" description="NADH:flavin oxidoreductase/NADH oxidase N-terminal" evidence="1">
    <location>
        <begin position="9"/>
        <end position="338"/>
    </location>
</feature>
<dbReference type="Pfam" id="PF00724">
    <property type="entry name" value="Oxidored_FMN"/>
    <property type="match status" value="1"/>
</dbReference>
<dbReference type="PANTHER" id="PTHR22893:SF91">
    <property type="entry name" value="NADPH DEHYDROGENASE 2-RELATED"/>
    <property type="match status" value="1"/>
</dbReference>
<dbReference type="EMBL" id="JAHWDQ010000006">
    <property type="protein sequence ID" value="MBW2942546.1"/>
    <property type="molecule type" value="Genomic_DNA"/>
</dbReference>
<evidence type="ECO:0000313" key="2">
    <source>
        <dbReference type="EMBL" id="MBW2942546.1"/>
    </source>
</evidence>